<reference evidence="3 4" key="1">
    <citation type="submission" date="2019-11" db="EMBL/GenBank/DDBJ databases">
        <title>Comparative genomics of hydrocarbon-degrading Desulfosarcina strains.</title>
        <authorList>
            <person name="Watanabe M."/>
            <person name="Kojima H."/>
            <person name="Fukui M."/>
        </authorList>
    </citation>
    <scope>NUCLEOTIDE SEQUENCE [LARGE SCALE GENOMIC DNA]</scope>
    <source>
        <strain evidence="4">oXyS1</strain>
    </source>
</reference>
<proteinExistence type="predicted"/>
<dbReference type="Proteomes" id="UP000422108">
    <property type="component" value="Chromosome"/>
</dbReference>
<protein>
    <submittedName>
        <fullName evidence="3">Chemotaxis protein CheX</fullName>
    </submittedName>
</protein>
<keyword evidence="4" id="KW-1185">Reference proteome</keyword>
<dbReference type="PANTHER" id="PTHR39452:SF1">
    <property type="entry name" value="CHEY-P PHOSPHATASE CHEX"/>
    <property type="match status" value="1"/>
</dbReference>
<feature type="domain" description="Chemotaxis phosphatase CheX-like" evidence="2">
    <location>
        <begin position="42"/>
        <end position="135"/>
    </location>
</feature>
<dbReference type="InterPro" id="IPR028051">
    <property type="entry name" value="CheX-like_dom"/>
</dbReference>
<dbReference type="Pfam" id="PF13690">
    <property type="entry name" value="CheX"/>
    <property type="match status" value="1"/>
</dbReference>
<keyword evidence="1" id="KW-0145">Chemotaxis</keyword>
<evidence type="ECO:0000256" key="1">
    <source>
        <dbReference type="ARBA" id="ARBA00022500"/>
    </source>
</evidence>
<evidence type="ECO:0000313" key="4">
    <source>
        <dbReference type="Proteomes" id="UP000422108"/>
    </source>
</evidence>
<accession>A0A5K8A399</accession>
<evidence type="ECO:0000313" key="3">
    <source>
        <dbReference type="EMBL" id="BBO86947.1"/>
    </source>
</evidence>
<name>A0A5K8A399_9BACT</name>
<gene>
    <name evidence="3" type="primary">cheX64H</name>
    <name evidence="3" type="ORF">DSCOOX_01270</name>
</gene>
<sequence>MDVKYINPFINAVKNLFNTMINVPFKLGKPSLKKGNVPEHEISGIIGLSGTVSGCVVINLSKAIALQLVSALIGDEVTELDDDCTDAIGEIANMIAGNAKTDFPSSGTSISVPSVVVGKHKVSYPSGLPIISIPCITDKGELVIEVALKKNGE</sequence>
<dbReference type="CDD" id="cd17906">
    <property type="entry name" value="CheX"/>
    <property type="match status" value="1"/>
</dbReference>
<dbReference type="InterPro" id="IPR028976">
    <property type="entry name" value="CheC-like_sf"/>
</dbReference>
<dbReference type="PANTHER" id="PTHR39452">
    <property type="entry name" value="CHEY-P PHOSPHATASE CHEX"/>
    <property type="match status" value="1"/>
</dbReference>
<organism evidence="3 4">
    <name type="scientific">Desulfosarcina ovata subsp. ovata</name>
    <dbReference type="NCBI Taxonomy" id="2752305"/>
    <lineage>
        <taxon>Bacteria</taxon>
        <taxon>Pseudomonadati</taxon>
        <taxon>Thermodesulfobacteriota</taxon>
        <taxon>Desulfobacteria</taxon>
        <taxon>Desulfobacterales</taxon>
        <taxon>Desulfosarcinaceae</taxon>
        <taxon>Desulfosarcina</taxon>
    </lineage>
</organism>
<dbReference type="InterPro" id="IPR038756">
    <property type="entry name" value="CheX-like"/>
</dbReference>
<evidence type="ECO:0000259" key="2">
    <source>
        <dbReference type="Pfam" id="PF13690"/>
    </source>
</evidence>
<dbReference type="SUPFAM" id="SSF103039">
    <property type="entry name" value="CheC-like"/>
    <property type="match status" value="1"/>
</dbReference>
<dbReference type="AlphaFoldDB" id="A0A5K8A399"/>
<dbReference type="RefSeq" id="WP_155308449.1">
    <property type="nucleotide sequence ID" value="NZ_AP021879.1"/>
</dbReference>
<dbReference type="GO" id="GO:0006935">
    <property type="term" value="P:chemotaxis"/>
    <property type="evidence" value="ECO:0007669"/>
    <property type="project" value="UniProtKB-KW"/>
</dbReference>
<dbReference type="EMBL" id="AP021879">
    <property type="protein sequence ID" value="BBO86947.1"/>
    <property type="molecule type" value="Genomic_DNA"/>
</dbReference>
<dbReference type="Gene3D" id="3.40.1550.10">
    <property type="entry name" value="CheC-like"/>
    <property type="match status" value="1"/>
</dbReference>